<dbReference type="Proteomes" id="UP000265618">
    <property type="component" value="Unassembled WGS sequence"/>
</dbReference>
<evidence type="ECO:0000313" key="2">
    <source>
        <dbReference type="Proteomes" id="UP000265618"/>
    </source>
</evidence>
<comment type="caution">
    <text evidence="1">The sequence shown here is derived from an EMBL/GenBank/DDBJ whole genome shotgun (WGS) entry which is preliminary data.</text>
</comment>
<organism evidence="1 2">
    <name type="scientific">Kipferlia bialata</name>
    <dbReference type="NCBI Taxonomy" id="797122"/>
    <lineage>
        <taxon>Eukaryota</taxon>
        <taxon>Metamonada</taxon>
        <taxon>Carpediemonas-like organisms</taxon>
        <taxon>Kipferlia</taxon>
    </lineage>
</organism>
<proteinExistence type="predicted"/>
<keyword evidence="2" id="KW-1185">Reference proteome</keyword>
<accession>A0A9K3DBK9</accession>
<sequence>AVAVPTVPVAVLLKQYASQRGGDIHQACLDFARGVDDLVASGVLSFSRDRLYLTRE</sequence>
<evidence type="ECO:0000313" key="1">
    <source>
        <dbReference type="EMBL" id="GIQ92030.1"/>
    </source>
</evidence>
<feature type="non-terminal residue" evidence="1">
    <location>
        <position position="1"/>
    </location>
</feature>
<protein>
    <submittedName>
        <fullName evidence="1">Uncharacterized protein</fullName>
    </submittedName>
</protein>
<gene>
    <name evidence="1" type="ORF">KIPB_015565</name>
</gene>
<name>A0A9K3DBK9_9EUKA</name>
<dbReference type="AlphaFoldDB" id="A0A9K3DBK9"/>
<reference evidence="1 2" key="1">
    <citation type="journal article" date="2018" name="PLoS ONE">
        <title>The draft genome of Kipferlia bialata reveals reductive genome evolution in fornicate parasites.</title>
        <authorList>
            <person name="Tanifuji G."/>
            <person name="Takabayashi S."/>
            <person name="Kume K."/>
            <person name="Takagi M."/>
            <person name="Nakayama T."/>
            <person name="Kamikawa R."/>
            <person name="Inagaki Y."/>
            <person name="Hashimoto T."/>
        </authorList>
    </citation>
    <scope>NUCLEOTIDE SEQUENCE [LARGE SCALE GENOMIC DNA]</scope>
    <source>
        <strain evidence="1">NY0173</strain>
    </source>
</reference>
<dbReference type="EMBL" id="BDIP01008819">
    <property type="protein sequence ID" value="GIQ92030.1"/>
    <property type="molecule type" value="Genomic_DNA"/>
</dbReference>